<keyword evidence="1" id="KW-0472">Membrane</keyword>
<feature type="transmembrane region" description="Helical" evidence="1">
    <location>
        <begin position="171"/>
        <end position="195"/>
    </location>
</feature>
<dbReference type="RefSeq" id="WP_413264070.1">
    <property type="nucleotide sequence ID" value="NZ_JBHFNR010000110.1"/>
</dbReference>
<reference evidence="2 3" key="1">
    <citation type="submission" date="2024-09" db="EMBL/GenBank/DDBJ databases">
        <title>Floridaenema gen nov. (Aerosakkonemataceae, Aerosakkonematales ord. nov., Cyanobacteria) from benthic tropical and subtropical fresh waters, with the description of four new species.</title>
        <authorList>
            <person name="Moretto J.A."/>
            <person name="Berthold D.E."/>
            <person name="Lefler F.W."/>
            <person name="Huang I.-S."/>
            <person name="Laughinghouse H. IV."/>
        </authorList>
    </citation>
    <scope>NUCLEOTIDE SEQUENCE [LARGE SCALE GENOMIC DNA]</scope>
    <source>
        <strain evidence="2 3">BLCC-F50</strain>
    </source>
</reference>
<keyword evidence="1" id="KW-0812">Transmembrane</keyword>
<dbReference type="EMBL" id="JBHFNR010000110">
    <property type="protein sequence ID" value="MFB2894424.1"/>
    <property type="molecule type" value="Genomic_DNA"/>
</dbReference>
<protein>
    <submittedName>
        <fullName evidence="2">Uncharacterized protein</fullName>
    </submittedName>
</protein>
<sequence length="451" mass="50775">MTRTLESTRVKKKQKGYVTNSNLTLFGIATALFPRVLTALKIPSAINFLHFAAIPFACWSVVTTSRSKDRKQIEISQQLLIGIFLFLTVTIASALLNNAGVINAVLDFLLLAEPFILILTIVCMPMSAEGFQRFRNYILAFAMINMLFAYVQKYVFHMEKLIGLEDNIKGIFIGQGAGHVIGGSVAMTFAVYYFVSAKTKPLWFRIAIVLACFNHIVISDTKQVLLSFIIGYVLLYLINVKDLGKTLTYLILGAIFLAVFYWAIYNIEALKAFTTWIRPELYGPDGEATRLKFATFRIVPTYFESPLNWLLGLGPGHTVGRLGGWMLESYWNLLQPLGATMHPASKAVWRAVSASWLGDQSSLFSPLFGWAGIWGDLGILGLGTYFYMAFLVWHHVCVIDLSKYLMLTVFVFGLVFSQLEEPGYTLFVASMIGLGWQEHKFETQQKFEQRN</sequence>
<feature type="transmembrane region" description="Helical" evidence="1">
    <location>
        <begin position="247"/>
        <end position="265"/>
    </location>
</feature>
<evidence type="ECO:0000313" key="2">
    <source>
        <dbReference type="EMBL" id="MFB2894424.1"/>
    </source>
</evidence>
<feature type="transmembrane region" description="Helical" evidence="1">
    <location>
        <begin position="401"/>
        <end position="419"/>
    </location>
</feature>
<keyword evidence="1" id="KW-1133">Transmembrane helix</keyword>
<accession>A0ABV4XU13</accession>
<feature type="transmembrane region" description="Helical" evidence="1">
    <location>
        <begin position="224"/>
        <end position="240"/>
    </location>
</feature>
<proteinExistence type="predicted"/>
<comment type="caution">
    <text evidence="2">The sequence shown here is derived from an EMBL/GenBank/DDBJ whole genome shotgun (WGS) entry which is preliminary data.</text>
</comment>
<organism evidence="2 3">
    <name type="scientific">Floridaenema flaviceps BLCC-F50</name>
    <dbReference type="NCBI Taxonomy" id="3153642"/>
    <lineage>
        <taxon>Bacteria</taxon>
        <taxon>Bacillati</taxon>
        <taxon>Cyanobacteriota</taxon>
        <taxon>Cyanophyceae</taxon>
        <taxon>Oscillatoriophycideae</taxon>
        <taxon>Aerosakkonematales</taxon>
        <taxon>Aerosakkonemataceae</taxon>
        <taxon>Floridanema</taxon>
        <taxon>Floridanema flaviceps</taxon>
    </lineage>
</organism>
<feature type="transmembrane region" description="Helical" evidence="1">
    <location>
        <begin position="102"/>
        <end position="122"/>
    </location>
</feature>
<feature type="transmembrane region" description="Helical" evidence="1">
    <location>
        <begin position="202"/>
        <end position="218"/>
    </location>
</feature>
<evidence type="ECO:0000256" key="1">
    <source>
        <dbReference type="SAM" id="Phobius"/>
    </source>
</evidence>
<feature type="transmembrane region" description="Helical" evidence="1">
    <location>
        <begin position="134"/>
        <end position="151"/>
    </location>
</feature>
<gene>
    <name evidence="2" type="ORF">ACE1CI_16060</name>
</gene>
<dbReference type="Proteomes" id="UP001576784">
    <property type="component" value="Unassembled WGS sequence"/>
</dbReference>
<name>A0ABV4XU13_9CYAN</name>
<keyword evidence="3" id="KW-1185">Reference proteome</keyword>
<feature type="transmembrane region" description="Helical" evidence="1">
    <location>
        <begin position="48"/>
        <end position="67"/>
    </location>
</feature>
<feature type="transmembrane region" description="Helical" evidence="1">
    <location>
        <begin position="367"/>
        <end position="389"/>
    </location>
</feature>
<evidence type="ECO:0000313" key="3">
    <source>
        <dbReference type="Proteomes" id="UP001576784"/>
    </source>
</evidence>
<feature type="transmembrane region" description="Helical" evidence="1">
    <location>
        <begin position="79"/>
        <end position="96"/>
    </location>
</feature>